<dbReference type="InterPro" id="IPR020843">
    <property type="entry name" value="ER"/>
</dbReference>
<gene>
    <name evidence="4" type="ORF">PAC_15066</name>
</gene>
<accession>A0A1L7XJP5</accession>
<evidence type="ECO:0000313" key="5">
    <source>
        <dbReference type="Proteomes" id="UP000184330"/>
    </source>
</evidence>
<sequence length="294" mass="31097">MKGVSVSEAGAPLTVVSDLERPRPGPNEIFVRSLVVGINPMENFMQQGLLVESWPTVLGCEAAGVVTEIGEDVSGFGVGDRVFGVVKVGFGAYMAFQEFFLMESETAFRTPDNVSDDQAATLGVAFLTASLGVVTGLHLELPSPATSIPAKEAWIVILGGASAVGQAAIQIAKLNALKVVATCSPSNNELVQNLGADVALNYRLPLHEQVGTIGKITGGNFFQVFDPSAQSSSTAFETLLKVSKRETEEEKLFATTDDWTDMALAYGIDTYRVHLGKIDHSGSGDALADQGAKW</sequence>
<organism evidence="4 5">
    <name type="scientific">Phialocephala subalpina</name>
    <dbReference type="NCBI Taxonomy" id="576137"/>
    <lineage>
        <taxon>Eukaryota</taxon>
        <taxon>Fungi</taxon>
        <taxon>Dikarya</taxon>
        <taxon>Ascomycota</taxon>
        <taxon>Pezizomycotina</taxon>
        <taxon>Leotiomycetes</taxon>
        <taxon>Helotiales</taxon>
        <taxon>Mollisiaceae</taxon>
        <taxon>Phialocephala</taxon>
        <taxon>Phialocephala fortinii species complex</taxon>
    </lineage>
</organism>
<evidence type="ECO:0000256" key="1">
    <source>
        <dbReference type="ARBA" id="ARBA00008072"/>
    </source>
</evidence>
<dbReference type="SUPFAM" id="SSF51735">
    <property type="entry name" value="NAD(P)-binding Rossmann-fold domains"/>
    <property type="match status" value="1"/>
</dbReference>
<evidence type="ECO:0000313" key="4">
    <source>
        <dbReference type="EMBL" id="CZR65166.1"/>
    </source>
</evidence>
<dbReference type="Proteomes" id="UP000184330">
    <property type="component" value="Unassembled WGS sequence"/>
</dbReference>
<evidence type="ECO:0000256" key="2">
    <source>
        <dbReference type="ARBA" id="ARBA00023002"/>
    </source>
</evidence>
<keyword evidence="5" id="KW-1185">Reference proteome</keyword>
<comment type="similarity">
    <text evidence="1">Belongs to the zinc-containing alcohol dehydrogenase family.</text>
</comment>
<keyword evidence="2" id="KW-0560">Oxidoreductase</keyword>
<dbReference type="Gene3D" id="3.90.180.10">
    <property type="entry name" value="Medium-chain alcohol dehydrogenases, catalytic domain"/>
    <property type="match status" value="1"/>
</dbReference>
<dbReference type="EMBL" id="FJOG01000029">
    <property type="protein sequence ID" value="CZR65166.1"/>
    <property type="molecule type" value="Genomic_DNA"/>
</dbReference>
<dbReference type="InterPro" id="IPR047122">
    <property type="entry name" value="Trans-enoyl_RdTase-like"/>
</dbReference>
<proteinExistence type="inferred from homology"/>
<dbReference type="InterPro" id="IPR011032">
    <property type="entry name" value="GroES-like_sf"/>
</dbReference>
<dbReference type="CDD" id="cd08249">
    <property type="entry name" value="enoyl_reductase_like"/>
    <property type="match status" value="1"/>
</dbReference>
<feature type="domain" description="Enoyl reductase (ER)" evidence="3">
    <location>
        <begin position="10"/>
        <end position="278"/>
    </location>
</feature>
<dbReference type="OrthoDB" id="9992527at2759"/>
<dbReference type="PANTHER" id="PTHR45348:SF2">
    <property type="entry name" value="ZINC-TYPE ALCOHOL DEHYDROGENASE-LIKE PROTEIN C2E1P3.01"/>
    <property type="match status" value="1"/>
</dbReference>
<dbReference type="GO" id="GO:0016651">
    <property type="term" value="F:oxidoreductase activity, acting on NAD(P)H"/>
    <property type="evidence" value="ECO:0007669"/>
    <property type="project" value="InterPro"/>
</dbReference>
<dbReference type="PANTHER" id="PTHR45348">
    <property type="entry name" value="HYPOTHETICAL OXIDOREDUCTASE (EUROFUNG)"/>
    <property type="match status" value="1"/>
</dbReference>
<dbReference type="AlphaFoldDB" id="A0A1L7XJP5"/>
<dbReference type="InterPro" id="IPR013154">
    <property type="entry name" value="ADH-like_N"/>
</dbReference>
<dbReference type="STRING" id="576137.A0A1L7XJP5"/>
<dbReference type="Pfam" id="PF08240">
    <property type="entry name" value="ADH_N"/>
    <property type="match status" value="1"/>
</dbReference>
<dbReference type="SMART" id="SM00829">
    <property type="entry name" value="PKS_ER"/>
    <property type="match status" value="1"/>
</dbReference>
<protein>
    <submittedName>
        <fullName evidence="4">Related to oxidoreductase</fullName>
    </submittedName>
</protein>
<evidence type="ECO:0000259" key="3">
    <source>
        <dbReference type="SMART" id="SM00829"/>
    </source>
</evidence>
<reference evidence="4 5" key="1">
    <citation type="submission" date="2016-03" db="EMBL/GenBank/DDBJ databases">
        <authorList>
            <person name="Ploux O."/>
        </authorList>
    </citation>
    <scope>NUCLEOTIDE SEQUENCE [LARGE SCALE GENOMIC DNA]</scope>
    <source>
        <strain evidence="4 5">UAMH 11012</strain>
    </source>
</reference>
<dbReference type="Gene3D" id="3.40.50.720">
    <property type="entry name" value="NAD(P)-binding Rossmann-like Domain"/>
    <property type="match status" value="1"/>
</dbReference>
<dbReference type="SUPFAM" id="SSF50129">
    <property type="entry name" value="GroES-like"/>
    <property type="match status" value="1"/>
</dbReference>
<name>A0A1L7XJP5_9HELO</name>
<dbReference type="InterPro" id="IPR036291">
    <property type="entry name" value="NAD(P)-bd_dom_sf"/>
</dbReference>